<dbReference type="EMBL" id="QGGO01000025">
    <property type="protein sequence ID" value="PWK20292.1"/>
    <property type="molecule type" value="Genomic_DNA"/>
</dbReference>
<keyword evidence="2" id="KW-1185">Reference proteome</keyword>
<organism evidence="1 2">
    <name type="scientific">Arcicella aurantiaca</name>
    <dbReference type="NCBI Taxonomy" id="591202"/>
    <lineage>
        <taxon>Bacteria</taxon>
        <taxon>Pseudomonadati</taxon>
        <taxon>Bacteroidota</taxon>
        <taxon>Cytophagia</taxon>
        <taxon>Cytophagales</taxon>
        <taxon>Flectobacillaceae</taxon>
        <taxon>Arcicella</taxon>
    </lineage>
</organism>
<dbReference type="OrthoDB" id="964935at2"/>
<dbReference type="RefSeq" id="WP_109744504.1">
    <property type="nucleotide sequence ID" value="NZ_QGGO01000025.1"/>
</dbReference>
<gene>
    <name evidence="1" type="ORF">LV89_03835</name>
</gene>
<evidence type="ECO:0000313" key="2">
    <source>
        <dbReference type="Proteomes" id="UP000245489"/>
    </source>
</evidence>
<comment type="caution">
    <text evidence="1">The sequence shown here is derived from an EMBL/GenBank/DDBJ whole genome shotgun (WGS) entry which is preliminary data.</text>
</comment>
<dbReference type="AlphaFoldDB" id="A0A316DS63"/>
<name>A0A316DS63_9BACT</name>
<sequence>MTKVITFSRSFPKYHSDFGKPTEFADKIQLGLGKANLLELSKKYTVLPAPKFHTIRKGHRWKVGDKFSPREWSDKPYCSKQNSLGDDLEIVKIWNFAVDFEDDFSLSWWIYNEYFDTQNYKLLTEKELEVIAKNDGLSLQQFIDWFTKTPKFKGFEGQIICWNESIKY</sequence>
<reference evidence="1 2" key="1">
    <citation type="submission" date="2018-05" db="EMBL/GenBank/DDBJ databases">
        <title>Genomic Encyclopedia of Archaeal and Bacterial Type Strains, Phase II (KMG-II): from individual species to whole genera.</title>
        <authorList>
            <person name="Goeker M."/>
        </authorList>
    </citation>
    <scope>NUCLEOTIDE SEQUENCE [LARGE SCALE GENOMIC DNA]</scope>
    <source>
        <strain evidence="1 2">DSM 22214</strain>
    </source>
</reference>
<evidence type="ECO:0000313" key="1">
    <source>
        <dbReference type="EMBL" id="PWK20292.1"/>
    </source>
</evidence>
<proteinExistence type="predicted"/>
<protein>
    <submittedName>
        <fullName evidence="1">Uncharacterized protein</fullName>
    </submittedName>
</protein>
<accession>A0A316DS63</accession>
<dbReference type="Proteomes" id="UP000245489">
    <property type="component" value="Unassembled WGS sequence"/>
</dbReference>